<evidence type="ECO:0000313" key="1">
    <source>
        <dbReference type="EMBL" id="BCJ68430.1"/>
    </source>
</evidence>
<dbReference type="PROSITE" id="PS51318">
    <property type="entry name" value="TAT"/>
    <property type="match status" value="1"/>
</dbReference>
<dbReference type="EMBL" id="AP023359">
    <property type="protein sequence ID" value="BCJ68430.1"/>
    <property type="molecule type" value="Genomic_DNA"/>
</dbReference>
<evidence type="ECO:0000313" key="2">
    <source>
        <dbReference type="Proteomes" id="UP000680866"/>
    </source>
</evidence>
<dbReference type="InterPro" id="IPR006311">
    <property type="entry name" value="TAT_signal"/>
</dbReference>
<proteinExistence type="predicted"/>
<protein>
    <submittedName>
        <fullName evidence="1">Uncharacterized protein</fullName>
    </submittedName>
</protein>
<sequence length="216" mass="22961">MNHSDQEPINRRSILRAGALLGLGVGGILIPGAASAGSGVDGGVRMPDPVGAYDDPPARGVVLRQQQGTELAGPHGESVSPGMAPKARFGGEPGGGAVTNVVRQLHFRNSYGPRIRLCISYYSPGTCANLGLWGTRGWWSIDLGQSVHVLNTDGRWAYFFAEAADGAFWAGDLQIIHVPNTSPFDSCLYNQRIGDRTLGLRGVDLRADVWTVNLVP</sequence>
<reference evidence="1" key="1">
    <citation type="submission" date="2020-08" db="EMBL/GenBank/DDBJ databases">
        <title>Whole genome shotgun sequence of Polymorphospora rubra NBRC 101157.</title>
        <authorList>
            <person name="Komaki H."/>
            <person name="Tamura T."/>
        </authorList>
    </citation>
    <scope>NUCLEOTIDE SEQUENCE</scope>
    <source>
        <strain evidence="1">NBRC 101157</strain>
    </source>
</reference>
<keyword evidence="2" id="KW-1185">Reference proteome</keyword>
<organism evidence="1 2">
    <name type="scientific">Polymorphospora rubra</name>
    <dbReference type="NCBI Taxonomy" id="338584"/>
    <lineage>
        <taxon>Bacteria</taxon>
        <taxon>Bacillati</taxon>
        <taxon>Actinomycetota</taxon>
        <taxon>Actinomycetes</taxon>
        <taxon>Micromonosporales</taxon>
        <taxon>Micromonosporaceae</taxon>
        <taxon>Polymorphospora</taxon>
    </lineage>
</organism>
<dbReference type="KEGG" id="pry:Prubr_54510"/>
<accession>A0A810N637</accession>
<gene>
    <name evidence="1" type="ORF">Prubr_54510</name>
</gene>
<dbReference type="RefSeq" id="WP_246567681.1">
    <property type="nucleotide sequence ID" value="NZ_AP023359.1"/>
</dbReference>
<dbReference type="Proteomes" id="UP000680866">
    <property type="component" value="Chromosome"/>
</dbReference>
<dbReference type="AlphaFoldDB" id="A0A810N637"/>
<name>A0A810N637_9ACTN</name>